<dbReference type="PANTHER" id="PTHR42732">
    <property type="entry name" value="BETA-GALACTOSIDASE"/>
    <property type="match status" value="1"/>
</dbReference>
<dbReference type="InterPro" id="IPR051913">
    <property type="entry name" value="GH2_Domain-Containing"/>
</dbReference>
<dbReference type="PANTHER" id="PTHR42732:SF1">
    <property type="entry name" value="BETA-MANNOSIDASE"/>
    <property type="match status" value="1"/>
</dbReference>
<dbReference type="Proteomes" id="UP001154111">
    <property type="component" value="Chromosome"/>
</dbReference>
<dbReference type="Pfam" id="PF21606">
    <property type="entry name" value="BgaA-like_CBM"/>
    <property type="match status" value="1"/>
</dbReference>
<evidence type="ECO:0000256" key="4">
    <source>
        <dbReference type="SAM" id="MobiDB-lite"/>
    </source>
</evidence>
<dbReference type="InterPro" id="IPR006104">
    <property type="entry name" value="Glyco_hydro_2_N"/>
</dbReference>
<name>A0AAU9VGH4_9FIRM</name>
<dbReference type="SUPFAM" id="SSF51445">
    <property type="entry name" value="(Trans)glycosidases"/>
    <property type="match status" value="1"/>
</dbReference>
<dbReference type="Gene3D" id="3.20.20.80">
    <property type="entry name" value="Glycosidases"/>
    <property type="match status" value="1"/>
</dbReference>
<dbReference type="InterPro" id="IPR000421">
    <property type="entry name" value="FA58C"/>
</dbReference>
<dbReference type="PROSITE" id="PS50022">
    <property type="entry name" value="FA58C_3"/>
    <property type="match status" value="1"/>
</dbReference>
<dbReference type="FunFam" id="2.60.40.10:FF:002230">
    <property type="entry name" value="Beta-galactosidase BoGH2A"/>
    <property type="match status" value="1"/>
</dbReference>
<evidence type="ECO:0000256" key="3">
    <source>
        <dbReference type="ARBA" id="ARBA00023295"/>
    </source>
</evidence>
<keyword evidence="8" id="KW-1185">Reference proteome</keyword>
<dbReference type="PRINTS" id="PR00132">
    <property type="entry name" value="GLHYDRLASE2"/>
</dbReference>
<accession>A0AAU9VGH4</accession>
<dbReference type="Pfam" id="PF02836">
    <property type="entry name" value="Glyco_hydro_2_C"/>
    <property type="match status" value="1"/>
</dbReference>
<dbReference type="InterPro" id="IPR032311">
    <property type="entry name" value="DUF4982"/>
</dbReference>
<dbReference type="InterPro" id="IPR040605">
    <property type="entry name" value="Glyco_hydro2_dom5"/>
</dbReference>
<evidence type="ECO:0000313" key="8">
    <source>
        <dbReference type="Proteomes" id="UP001154095"/>
    </source>
</evidence>
<dbReference type="Pfam" id="PF16355">
    <property type="entry name" value="DUF4982"/>
    <property type="match status" value="1"/>
</dbReference>
<dbReference type="InterPro" id="IPR036156">
    <property type="entry name" value="Beta-gal/glucu_dom_sf"/>
</dbReference>
<sequence length="2091" mass="232707">MNSSFRKAVKIMGVVVAVTCSSVFIEKTPIHAAVVEPVVTKTDSRNVDFNDDWKFKLNVSGTSSPSEIDYDETDWQALSLPHDWSIFFDFDHNSPAQNEGGLLNGGTGWYRKTFVFDKKMDKNVRLNFGGVYMDSTVFVNGKEVGNYPNGYTPFSYDITSYLNQEGPNTIAVKVVNKQPSSRWYSGSGIYRDVSLTYTDDVSIKEYGTTVLTPNLDKEVGKDVTTEVKTTVLNKSKKAEKVKVKTEVVTVDGTSMGKAETKEVEIQAGKEQTLDSTIMVSNPSLWDIDSPVTYRVKTQVLKSNRVVDETVERFGYRYMNWTPSGGFSLNGNDVKFYGVSMHHDQGALGSVANYDAMRRQMEILKDMGVNSVRITHNPADDKLLAIAEDLGLMIIDEAFDTWYGGKKPYDYGRFFEAKATHPEALDGQSWAEYDLKRMVARGKNSPAVIMWSLGNEIGESNSGSAKAVQTIRNLHRWTKEVDDTRYTTMGQDVYRWAPTGGHELISAEVDAVGINYAEDSYKAIRAKHPDWLIYGSETSSATRSRGVYAFPDELRSHDNSAARKYQQSDYGNDHVGWGKTATNSWIPDRDEKGYAGQFIWTGFDYIGEPTPWHNQNQTPPKSSYFGIIDTAGFPKNDFYLYQSQWKDVETDPMVHILPHWNWEKESLLDYNMRTRDGKIPVRIFSNAAKVELFLDDVSLGEKAFVQKTTAYGRPYQEGANAKELYLEWRLDFKPGTLKAIAKDKDGNVIAEDVIKTSKGSAAVELVPEKRVIQNGRDHLSYIHVNVVDENGVMNPNAQNNIIFTLEGNGEIVGVDNGDPASNERYKAQHDGTWQRKAFNGKALVIVKSDGQEGSFKLTAKAENLSEGKTEVFAIEKKPETPSILGFDDVSVFTETHVQPELPKTVNAIYSDGSEKAVDVNWETIEASKLEQPGSFSVKGTVEGVAIPVNATVLVRMITDLIDPVLATPKGTMPSLPSTVIAYYSNGAEVNLPVTWESITDAMIAEAGVLKISGQAHSGGQDYPVFAHITVLEATAVQENIAIRRPQDTYPIATSSYMSGGDRIERINDGTIAFENRWTNWVNNFGDKQEEWVMLEFEKIETIHQVGIHFFTDNTTKVPASLTIETSVDGVTFTPVVNQSKNNNFVVTSGDVKTEIPIKFDKVDAKFVRLNMTSQMNGDKPRPMGLSELKVIGDTFKIEANSKAELEMIHLDTKPLENFKVDQNVYVVGVPFGKALPVLKGTAKAGSFVNVVQPTRDNNYQGKVRVTSEDGLNSKDYDVTYVVSDPVYDHTTLTLDRIEGKTQETIPFKTESLLEDGTAIAPSLLDITYEVVQGDASGIRMNAGLIYLHKEGTYTVKAHVSYGGKTYESNEVSFTVMKNEVQEPIKAFKPVVIRTERSKKIELPKTVTAQYETLFDKDVAVTWDAFDVLRLDEYGTFEIKGRVEGTDIQAVAKVIVEGYVGVESFSLVTPKDKSFKLPFKAKAYHNTGRVDEFNVVWEAFDKENLKTPGTYILKGMVETANTETTLTIRVAAEYEKGDNIAKMWTGSELPAAIASFTNDGPGSNDRVSAMNDAVISYTNTPANRWTNWQAQSREKDWVGIVFADAGTMAPRFVDNFNIGFFEDNGTGYPGSYVIEVLKEGIKPELPTKFGHISSEDSVLNDPNNWVEVQNLKAKPFAYQTMNTLTFDGVETYAVRINMTKQTNKKGLAVTEIEVYDRIAKAHQDFTVTLKVDGKDVDAFTQDHNFVYEQKTNNLPSLELQATNNANITAIEIENGMKYVVRAEDGIKTETYTITYDTSIRDARNALVKMISKAKNVDIEGYESLGVQAMQTSILKAQTAVEDLNTDVKTLQSLTKLLEKNIDDLVAVGDQIDKARESLKAMIDIAESIDRTLYTDESLAALDKQLSFAKVSYEDDSATTVILDVVTQNLREAIFGLEYRDQTVKGPFDSITMNPKVSFEGSTPITEEAFINALNIQNPDGVAFDIETNFMELVDQNTEGTYAVTVRLIRAQRAFFRMKSNPYVKEFKVDVTIQGESSKPIVTEPKEESVTPEAPTTPPSTLPTTGVGTRNVSSLITLGGLMYVVSLKKKRKQK</sequence>
<dbReference type="InterPro" id="IPR006102">
    <property type="entry name" value="Ig-like_GH2"/>
</dbReference>
<dbReference type="InterPro" id="IPR013783">
    <property type="entry name" value="Ig-like_fold"/>
</dbReference>
<dbReference type="InterPro" id="IPR044056">
    <property type="entry name" value="InlI_Ig-like"/>
</dbReference>
<gene>
    <name evidence="7" type="ORF">ERYAMS2_01144</name>
    <name evidence="6" type="ORF">ERYAMS_00850</name>
</gene>
<dbReference type="SUPFAM" id="SSF49785">
    <property type="entry name" value="Galactose-binding domain-like"/>
    <property type="match status" value="2"/>
</dbReference>
<evidence type="ECO:0000259" key="5">
    <source>
        <dbReference type="PROSITE" id="PS50022"/>
    </source>
</evidence>
<dbReference type="Pfam" id="PF00703">
    <property type="entry name" value="Glyco_hydro_2"/>
    <property type="match status" value="1"/>
</dbReference>
<dbReference type="Gene3D" id="2.60.120.260">
    <property type="entry name" value="Galactose-binding domain-like"/>
    <property type="match status" value="3"/>
</dbReference>
<dbReference type="EMBL" id="OW659477">
    <property type="protein sequence ID" value="CAH2762320.1"/>
    <property type="molecule type" value="Genomic_DNA"/>
</dbReference>
<dbReference type="Pfam" id="PF07532">
    <property type="entry name" value="Big_4"/>
    <property type="match status" value="4"/>
</dbReference>
<dbReference type="RefSeq" id="WP_254006426.1">
    <property type="nucleotide sequence ID" value="NZ_OW659477.1"/>
</dbReference>
<dbReference type="Pfam" id="PF18981">
    <property type="entry name" value="InlK_D3"/>
    <property type="match status" value="1"/>
</dbReference>
<proteinExistence type="inferred from homology"/>
<protein>
    <submittedName>
        <fullName evidence="7">Ig-like domain-containing protein</fullName>
        <ecNumber evidence="7">3.2.1.23</ecNumber>
    </submittedName>
</protein>
<evidence type="ECO:0000313" key="7">
    <source>
        <dbReference type="EMBL" id="CAH2762320.1"/>
    </source>
</evidence>
<dbReference type="Gene3D" id="1.20.1270.90">
    <property type="entry name" value="AF1782-like"/>
    <property type="match status" value="1"/>
</dbReference>
<reference evidence="7" key="1">
    <citation type="submission" date="2022-04" db="EMBL/GenBank/DDBJ databases">
        <authorList>
            <person name="Forde T."/>
        </authorList>
    </citation>
    <scope>NUCLEOTIDE SEQUENCE</scope>
    <source>
        <strain evidence="7">A18Y016a</strain>
        <strain evidence="6">A18Y020d</strain>
    </source>
</reference>
<evidence type="ECO:0000256" key="1">
    <source>
        <dbReference type="ARBA" id="ARBA00007401"/>
    </source>
</evidence>
<dbReference type="EMBL" id="OW659496">
    <property type="protein sequence ID" value="CAH2762291.1"/>
    <property type="molecule type" value="Genomic_DNA"/>
</dbReference>
<dbReference type="InterPro" id="IPR017853">
    <property type="entry name" value="GH"/>
</dbReference>
<keyword evidence="2 7" id="KW-0378">Hydrolase</keyword>
<dbReference type="EC" id="3.2.1.23" evidence="7"/>
<feature type="region of interest" description="Disordered" evidence="4">
    <location>
        <begin position="2035"/>
        <end position="2065"/>
    </location>
</feature>
<dbReference type="InterPro" id="IPR006103">
    <property type="entry name" value="Glyco_hydro_2_cat"/>
</dbReference>
<dbReference type="Pfam" id="PF18565">
    <property type="entry name" value="Glyco_hydro2_C5"/>
    <property type="match status" value="1"/>
</dbReference>
<dbReference type="Pfam" id="PF00754">
    <property type="entry name" value="F5_F8_type_C"/>
    <property type="match status" value="1"/>
</dbReference>
<dbReference type="Proteomes" id="UP001154095">
    <property type="component" value="Chromosome"/>
</dbReference>
<dbReference type="InterPro" id="IPR008979">
    <property type="entry name" value="Galactose-bd-like_sf"/>
</dbReference>
<organism evidence="7 9">
    <name type="scientific">Erysipelothrix amsterdamensis</name>
    <dbReference type="NCBI Taxonomy" id="2929157"/>
    <lineage>
        <taxon>Bacteria</taxon>
        <taxon>Bacillati</taxon>
        <taxon>Bacillota</taxon>
        <taxon>Erysipelotrichia</taxon>
        <taxon>Erysipelotrichales</taxon>
        <taxon>Erysipelotrichaceae</taxon>
        <taxon>Erysipelothrix</taxon>
    </lineage>
</organism>
<dbReference type="InterPro" id="IPR011081">
    <property type="entry name" value="Big_4"/>
</dbReference>
<comment type="similarity">
    <text evidence="1">Belongs to the glycosyl hydrolase 2 family.</text>
</comment>
<evidence type="ECO:0000313" key="9">
    <source>
        <dbReference type="Proteomes" id="UP001154111"/>
    </source>
</evidence>
<evidence type="ECO:0000256" key="2">
    <source>
        <dbReference type="ARBA" id="ARBA00022801"/>
    </source>
</evidence>
<dbReference type="GO" id="GO:0005975">
    <property type="term" value="P:carbohydrate metabolic process"/>
    <property type="evidence" value="ECO:0007669"/>
    <property type="project" value="InterPro"/>
</dbReference>
<dbReference type="Gene3D" id="2.60.40.10">
    <property type="entry name" value="Immunoglobulins"/>
    <property type="match status" value="4"/>
</dbReference>
<evidence type="ECO:0000313" key="6">
    <source>
        <dbReference type="EMBL" id="CAH2762291.1"/>
    </source>
</evidence>
<feature type="domain" description="F5/8 type C" evidence="5">
    <location>
        <begin position="1034"/>
        <end position="1192"/>
    </location>
</feature>
<keyword evidence="3 7" id="KW-0326">Glycosidase</keyword>
<dbReference type="InterPro" id="IPR006101">
    <property type="entry name" value="Glyco_hydro_2"/>
</dbReference>
<dbReference type="InterPro" id="IPR049487">
    <property type="entry name" value="BgaA-like_CBM"/>
</dbReference>
<dbReference type="GO" id="GO:0004565">
    <property type="term" value="F:beta-galactosidase activity"/>
    <property type="evidence" value="ECO:0007669"/>
    <property type="project" value="UniProtKB-EC"/>
</dbReference>
<dbReference type="SUPFAM" id="SSF49303">
    <property type="entry name" value="beta-Galactosidase/glucuronidase domain"/>
    <property type="match status" value="1"/>
</dbReference>
<dbReference type="Pfam" id="PF02837">
    <property type="entry name" value="Glyco_hydro_2_N"/>
    <property type="match status" value="1"/>
</dbReference>